<sequence length="205" mass="22704">MLQRALSPFSKDVPNIVAEARGGVHHDEKGSDAGKGLTESKLVLDKSQDCVEGRGDGIKNLEQQVISATLHIIQEQEERIKDTRNLIKECPKIRQEKGIEWEKERNTVGEDMAKDWTFETRKVENDGKNTDWSKDGGDQFYSLTEESVAVSSGCDLSEEDRNASSTAESLSSAVGPMVRPQRRQLKRINSRIGAGVIGDSLGRMC</sequence>
<dbReference type="AlphaFoldDB" id="A0AAV7THV9"/>
<organism evidence="2 3">
    <name type="scientific">Pleurodeles waltl</name>
    <name type="common">Iberian ribbed newt</name>
    <dbReference type="NCBI Taxonomy" id="8319"/>
    <lineage>
        <taxon>Eukaryota</taxon>
        <taxon>Metazoa</taxon>
        <taxon>Chordata</taxon>
        <taxon>Craniata</taxon>
        <taxon>Vertebrata</taxon>
        <taxon>Euteleostomi</taxon>
        <taxon>Amphibia</taxon>
        <taxon>Batrachia</taxon>
        <taxon>Caudata</taxon>
        <taxon>Salamandroidea</taxon>
        <taxon>Salamandridae</taxon>
        <taxon>Pleurodelinae</taxon>
        <taxon>Pleurodeles</taxon>
    </lineage>
</organism>
<feature type="compositionally biased region" description="Polar residues" evidence="1">
    <location>
        <begin position="163"/>
        <end position="172"/>
    </location>
</feature>
<gene>
    <name evidence="2" type="ORF">NDU88_001281</name>
</gene>
<evidence type="ECO:0000256" key="1">
    <source>
        <dbReference type="SAM" id="MobiDB-lite"/>
    </source>
</evidence>
<dbReference type="Proteomes" id="UP001066276">
    <property type="component" value="Chromosome 3_2"/>
</dbReference>
<feature type="compositionally biased region" description="Basic and acidic residues" evidence="1">
    <location>
        <begin position="22"/>
        <end position="32"/>
    </location>
</feature>
<evidence type="ECO:0000313" key="3">
    <source>
        <dbReference type="Proteomes" id="UP001066276"/>
    </source>
</evidence>
<reference evidence="2" key="1">
    <citation type="journal article" date="2022" name="bioRxiv">
        <title>Sequencing and chromosome-scale assembly of the giantPleurodeles waltlgenome.</title>
        <authorList>
            <person name="Brown T."/>
            <person name="Elewa A."/>
            <person name="Iarovenko S."/>
            <person name="Subramanian E."/>
            <person name="Araus A.J."/>
            <person name="Petzold A."/>
            <person name="Susuki M."/>
            <person name="Suzuki K.-i.T."/>
            <person name="Hayashi T."/>
            <person name="Toyoda A."/>
            <person name="Oliveira C."/>
            <person name="Osipova E."/>
            <person name="Leigh N.D."/>
            <person name="Simon A."/>
            <person name="Yun M.H."/>
        </authorList>
    </citation>
    <scope>NUCLEOTIDE SEQUENCE</scope>
    <source>
        <strain evidence="2">20211129_DDA</strain>
        <tissue evidence="2">Liver</tissue>
    </source>
</reference>
<keyword evidence="3" id="KW-1185">Reference proteome</keyword>
<name>A0AAV7THV9_PLEWA</name>
<accession>A0AAV7THV9</accession>
<proteinExistence type="predicted"/>
<feature type="region of interest" description="Disordered" evidence="1">
    <location>
        <begin position="155"/>
        <end position="181"/>
    </location>
</feature>
<dbReference type="EMBL" id="JANPWB010000006">
    <property type="protein sequence ID" value="KAJ1175996.1"/>
    <property type="molecule type" value="Genomic_DNA"/>
</dbReference>
<feature type="region of interest" description="Disordered" evidence="1">
    <location>
        <begin position="20"/>
        <end position="39"/>
    </location>
</feature>
<evidence type="ECO:0000313" key="2">
    <source>
        <dbReference type="EMBL" id="KAJ1175996.1"/>
    </source>
</evidence>
<protein>
    <submittedName>
        <fullName evidence="2">Uncharacterized protein</fullName>
    </submittedName>
</protein>
<comment type="caution">
    <text evidence="2">The sequence shown here is derived from an EMBL/GenBank/DDBJ whole genome shotgun (WGS) entry which is preliminary data.</text>
</comment>